<accession>A0ABR1UG92</accession>
<feature type="compositionally biased region" description="Low complexity" evidence="1">
    <location>
        <begin position="30"/>
        <end position="44"/>
    </location>
</feature>
<organism evidence="2 3">
    <name type="scientific">Apiospora saccharicola</name>
    <dbReference type="NCBI Taxonomy" id="335842"/>
    <lineage>
        <taxon>Eukaryota</taxon>
        <taxon>Fungi</taxon>
        <taxon>Dikarya</taxon>
        <taxon>Ascomycota</taxon>
        <taxon>Pezizomycotina</taxon>
        <taxon>Sordariomycetes</taxon>
        <taxon>Xylariomycetidae</taxon>
        <taxon>Amphisphaeriales</taxon>
        <taxon>Apiosporaceae</taxon>
        <taxon>Apiospora</taxon>
    </lineage>
</organism>
<sequence>MRVTEPSPYMPSVTHSLAHTRPDVFGQRGGSSTTTTQFGSPSQTTRREGLPIQIPHKKIHDGQAKTLFSPRGAASLDLEQPALLVQSWSHLLEQTSHPGRRSPSKDHGTPLLWNLRFSVPACNLF</sequence>
<reference evidence="2 3" key="1">
    <citation type="submission" date="2023-01" db="EMBL/GenBank/DDBJ databases">
        <title>Analysis of 21 Apiospora genomes using comparative genomics revels a genus with tremendous synthesis potential of carbohydrate active enzymes and secondary metabolites.</title>
        <authorList>
            <person name="Sorensen T."/>
        </authorList>
    </citation>
    <scope>NUCLEOTIDE SEQUENCE [LARGE SCALE GENOMIC DNA]</scope>
    <source>
        <strain evidence="2 3">CBS 83171</strain>
    </source>
</reference>
<dbReference type="EMBL" id="JAQQWM010000007">
    <property type="protein sequence ID" value="KAK8057912.1"/>
    <property type="molecule type" value="Genomic_DNA"/>
</dbReference>
<protein>
    <submittedName>
        <fullName evidence="2">Uncharacterized protein</fullName>
    </submittedName>
</protein>
<evidence type="ECO:0000256" key="1">
    <source>
        <dbReference type="SAM" id="MobiDB-lite"/>
    </source>
</evidence>
<feature type="region of interest" description="Disordered" evidence="1">
    <location>
        <begin position="1"/>
        <end position="53"/>
    </location>
</feature>
<evidence type="ECO:0000313" key="3">
    <source>
        <dbReference type="Proteomes" id="UP001446871"/>
    </source>
</evidence>
<keyword evidence="3" id="KW-1185">Reference proteome</keyword>
<proteinExistence type="predicted"/>
<dbReference type="Proteomes" id="UP001446871">
    <property type="component" value="Unassembled WGS sequence"/>
</dbReference>
<evidence type="ECO:0000313" key="2">
    <source>
        <dbReference type="EMBL" id="KAK8057912.1"/>
    </source>
</evidence>
<name>A0ABR1UG92_9PEZI</name>
<comment type="caution">
    <text evidence="2">The sequence shown here is derived from an EMBL/GenBank/DDBJ whole genome shotgun (WGS) entry which is preliminary data.</text>
</comment>
<gene>
    <name evidence="2" type="ORF">PG996_011849</name>
</gene>